<keyword evidence="3" id="KW-0540">Nuclease</keyword>
<dbReference type="CDD" id="cd09083">
    <property type="entry name" value="EEP-1"/>
    <property type="match status" value="1"/>
</dbReference>
<dbReference type="HOGENOM" id="CLU_030508_1_0_11"/>
<name>A0A0D5CK67_9MICO</name>
<dbReference type="Proteomes" id="UP000266634">
    <property type="component" value="Unassembled WGS sequence"/>
</dbReference>
<dbReference type="KEGG" id="cmh:VO01_13795"/>
<dbReference type="OrthoDB" id="9793162at2"/>
<dbReference type="PANTHER" id="PTHR12121">
    <property type="entry name" value="CARBON CATABOLITE REPRESSOR PROTEIN 4"/>
    <property type="match status" value="1"/>
</dbReference>
<evidence type="ECO:0000313" key="5">
    <source>
        <dbReference type="Proteomes" id="UP000266634"/>
    </source>
</evidence>
<dbReference type="Gene3D" id="3.60.10.10">
    <property type="entry name" value="Endonuclease/exonuclease/phosphatase"/>
    <property type="match status" value="1"/>
</dbReference>
<keyword evidence="3" id="KW-0269">Exonuclease</keyword>
<dbReference type="Proteomes" id="UP000032604">
    <property type="component" value="Chromosome"/>
</dbReference>
<dbReference type="Pfam" id="PF03372">
    <property type="entry name" value="Exo_endo_phos"/>
    <property type="match status" value="1"/>
</dbReference>
<evidence type="ECO:0000313" key="2">
    <source>
        <dbReference type="EMBL" id="AJW80051.1"/>
    </source>
</evidence>
<reference evidence="3 5" key="2">
    <citation type="submission" date="2018-08" db="EMBL/GenBank/DDBJ databases">
        <title>Genome Sequence of Clavibacter michiganensis Subspecies type strains, and the Atypical Peach-Colored Strains Isolated from Tomato.</title>
        <authorList>
            <person name="Osdaghi E."/>
            <person name="Portier P."/>
            <person name="Briand M."/>
            <person name="Jacques M.-A."/>
        </authorList>
    </citation>
    <scope>NUCLEOTIDE SEQUENCE [LARGE SCALE GENOMIC DNA]</scope>
    <source>
        <strain evidence="3 5">CFBP 6488</strain>
    </source>
</reference>
<dbReference type="InterPro" id="IPR050410">
    <property type="entry name" value="CCR4/nocturin_mRNA_transcr"/>
</dbReference>
<keyword evidence="2" id="KW-0378">Hydrolase</keyword>
<dbReference type="EMBL" id="QWEA01000335">
    <property type="protein sequence ID" value="RIJ33396.1"/>
    <property type="molecule type" value="Genomic_DNA"/>
</dbReference>
<organism evidence="2 4">
    <name type="scientific">Clavibacter michiganensis subsp. insidiosus</name>
    <dbReference type="NCBI Taxonomy" id="33014"/>
    <lineage>
        <taxon>Bacteria</taxon>
        <taxon>Bacillati</taxon>
        <taxon>Actinomycetota</taxon>
        <taxon>Actinomycetes</taxon>
        <taxon>Micrococcales</taxon>
        <taxon>Microbacteriaceae</taxon>
        <taxon>Clavibacter</taxon>
    </lineage>
</organism>
<dbReference type="AlphaFoldDB" id="A0A0D5CK67"/>
<evidence type="ECO:0000259" key="1">
    <source>
        <dbReference type="Pfam" id="PF03372"/>
    </source>
</evidence>
<accession>A0A0D5CK67</accession>
<sequence>MTLRADGTLQDGRALVGPIDAPELHVMTYNIRRLFRRYRPGSPDRWADREPLIAELLQREQPALLGTQEAMPTQGRALSHALGRHYRRIGHGRNADGHGEGCPTFYDTRRLELTSWRQVALSDTPAVAGSRSWGNMVPRIAVVADFTDRATDLPLRHVNTHFDHLSRRSREESARMVLGIVAEVQVPTIVAGDTNAGVDTEPHRLLLEHGALVDAWPAARERLTPEWGTWSNYTAPKRTTRRIDWMLVTPDVEVERVGINTTRIGGRAPSDHEALQAVVRC</sequence>
<dbReference type="GO" id="GO:0000175">
    <property type="term" value="F:3'-5'-RNA exonuclease activity"/>
    <property type="evidence" value="ECO:0007669"/>
    <property type="project" value="TreeGrafter"/>
</dbReference>
<dbReference type="InterPro" id="IPR005135">
    <property type="entry name" value="Endo/exonuclease/phosphatase"/>
</dbReference>
<dbReference type="InterPro" id="IPR036691">
    <property type="entry name" value="Endo/exonu/phosph_ase_sf"/>
</dbReference>
<dbReference type="RefSeq" id="WP_045529718.1">
    <property type="nucleotide sequence ID" value="NZ_CP011043.1"/>
</dbReference>
<dbReference type="PATRIC" id="fig|33014.5.peg.2846"/>
<evidence type="ECO:0000313" key="3">
    <source>
        <dbReference type="EMBL" id="RIJ33396.1"/>
    </source>
</evidence>
<keyword evidence="3" id="KW-0255">Endonuclease</keyword>
<feature type="domain" description="Endonuclease/exonuclease/phosphatase" evidence="1">
    <location>
        <begin position="27"/>
        <end position="272"/>
    </location>
</feature>
<evidence type="ECO:0000313" key="4">
    <source>
        <dbReference type="Proteomes" id="UP000032604"/>
    </source>
</evidence>
<reference evidence="2 4" key="1">
    <citation type="journal article" date="2015" name="Genome Announc.">
        <title>Complete Genome Sequence of Clavibacter michiganensis subsp. insidiosus R1-1 Using PacBio Single-Molecule Real-Time Technology.</title>
        <authorList>
            <person name="Lu Y."/>
            <person name="Samac D.A."/>
            <person name="Glazebrook J."/>
            <person name="Ishimaru C.A."/>
        </authorList>
    </citation>
    <scope>NUCLEOTIDE SEQUENCE [LARGE SCALE GENOMIC DNA]</scope>
    <source>
        <strain evidence="2 4">R1-1</strain>
    </source>
</reference>
<dbReference type="GO" id="GO:0004519">
    <property type="term" value="F:endonuclease activity"/>
    <property type="evidence" value="ECO:0007669"/>
    <property type="project" value="UniProtKB-KW"/>
</dbReference>
<dbReference type="EMBL" id="CP011043">
    <property type="protein sequence ID" value="AJW80051.1"/>
    <property type="molecule type" value="Genomic_DNA"/>
</dbReference>
<dbReference type="PANTHER" id="PTHR12121:SF36">
    <property type="entry name" value="ENDONUCLEASE_EXONUCLEASE_PHOSPHATASE DOMAIN-CONTAINING PROTEIN"/>
    <property type="match status" value="1"/>
</dbReference>
<gene>
    <name evidence="3" type="ORF">DZF93_09295</name>
    <name evidence="2" type="ORF">VO01_13795</name>
</gene>
<dbReference type="SUPFAM" id="SSF56219">
    <property type="entry name" value="DNase I-like"/>
    <property type="match status" value="1"/>
</dbReference>
<proteinExistence type="predicted"/>
<protein>
    <submittedName>
        <fullName evidence="3">Endonuclease/exonuclease/phosphatase family protein</fullName>
    </submittedName>
    <submittedName>
        <fullName evidence="2">Hydrolase</fullName>
    </submittedName>
</protein>